<dbReference type="AlphaFoldDB" id="A0A3B0WME8"/>
<sequence>MSFQKTIKIATLVSVAALSQPAYSADFS</sequence>
<proteinExistence type="predicted"/>
<evidence type="ECO:0000313" key="1">
    <source>
        <dbReference type="EMBL" id="VAW57105.1"/>
    </source>
</evidence>
<protein>
    <submittedName>
        <fullName evidence="1">Uncharacterized protein</fullName>
    </submittedName>
</protein>
<reference evidence="1" key="1">
    <citation type="submission" date="2018-06" db="EMBL/GenBank/DDBJ databases">
        <authorList>
            <person name="Zhirakovskaya E."/>
        </authorList>
    </citation>
    <scope>NUCLEOTIDE SEQUENCE</scope>
</reference>
<feature type="non-terminal residue" evidence="1">
    <location>
        <position position="28"/>
    </location>
</feature>
<dbReference type="EMBL" id="UOFF01000335">
    <property type="protein sequence ID" value="VAW57105.1"/>
    <property type="molecule type" value="Genomic_DNA"/>
</dbReference>
<name>A0A3B0WME8_9ZZZZ</name>
<accession>A0A3B0WME8</accession>
<organism evidence="1">
    <name type="scientific">hydrothermal vent metagenome</name>
    <dbReference type="NCBI Taxonomy" id="652676"/>
    <lineage>
        <taxon>unclassified sequences</taxon>
        <taxon>metagenomes</taxon>
        <taxon>ecological metagenomes</taxon>
    </lineage>
</organism>
<gene>
    <name evidence="1" type="ORF">MNBD_GAMMA07-132</name>
</gene>